<evidence type="ECO:0000256" key="3">
    <source>
        <dbReference type="RuleBase" id="RU003694"/>
    </source>
</evidence>
<evidence type="ECO:0000313" key="5">
    <source>
        <dbReference type="EMBL" id="AKQ24646.1"/>
    </source>
</evidence>
<feature type="domain" description="Ketosynthase family 3 (KS3)" evidence="4">
    <location>
        <begin position="10"/>
        <end position="382"/>
    </location>
</feature>
<reference evidence="5" key="1">
    <citation type="submission" date="2015-01" db="EMBL/GenBank/DDBJ databases">
        <authorList>
            <person name="Pelicic Vladimir"/>
        </authorList>
    </citation>
    <scope>NUCLEOTIDE SEQUENCE</scope>
    <source>
        <strain evidence="5">L10</strain>
    </source>
</reference>
<dbReference type="InterPro" id="IPR000794">
    <property type="entry name" value="Beta-ketoacyl_synthase"/>
</dbReference>
<dbReference type="PANTHER" id="PTHR11712:SF336">
    <property type="entry name" value="3-OXOACYL-[ACYL-CARRIER-PROTEIN] SYNTHASE, MITOCHONDRIAL"/>
    <property type="match status" value="1"/>
</dbReference>
<dbReference type="Pfam" id="PF02801">
    <property type="entry name" value="Ketoacyl-synt_C"/>
    <property type="match status" value="1"/>
</dbReference>
<dbReference type="InterPro" id="IPR014031">
    <property type="entry name" value="Ketoacyl_synth_C"/>
</dbReference>
<dbReference type="SMR" id="A0A0K0PIY5"/>
<accession>A0A0K0PIY5</accession>
<evidence type="ECO:0000256" key="2">
    <source>
        <dbReference type="ARBA" id="ARBA00022679"/>
    </source>
</evidence>
<dbReference type="Pfam" id="PF00109">
    <property type="entry name" value="ketoacyl-synt"/>
    <property type="match status" value="1"/>
</dbReference>
<proteinExistence type="inferred from homology"/>
<dbReference type="EMBL" id="KP687739">
    <property type="protein sequence ID" value="AKQ24646.1"/>
    <property type="molecule type" value="Genomic_DNA"/>
</dbReference>
<protein>
    <submittedName>
        <fullName evidence="5">AzoG</fullName>
    </submittedName>
</protein>
<dbReference type="PROSITE" id="PS52004">
    <property type="entry name" value="KS3_2"/>
    <property type="match status" value="1"/>
</dbReference>
<name>A0A0K0PIY5_9ACTN</name>
<dbReference type="PANTHER" id="PTHR11712">
    <property type="entry name" value="POLYKETIDE SYNTHASE-RELATED"/>
    <property type="match status" value="1"/>
</dbReference>
<sequence>MTAPRPTAEREAVVVTGMSVTTAFGRGTDALREALAAGKPAFGEVTRFDVSRRRAKRAAHLPGAPVLVDELTDLLAQAAGQAGLDAGAVGGTPLLFARHSDPSWPREPQERQADCHAAATGSTLAARAGLRDARRTYTNACVAASTALADAAALIASGREERVAVAAGYLVDEDVFSLFDAGRALADDGALRSFSAGRRGLLLGDGMGAVILESASAAERRGALPLAGLLGWGRAGDAYHVCQPHPEGLGMARALSAAMARADRAPEEVDYLNAHGTGTSYNDSAEAAAIHRAFGAYAPELPVSSTKSLTGHTLEASGIVEFAVSVLVLQEGLLPVNAGYTGQDPACRLNLVTDAPRSLKARTVVSLNAAFGGANTALVLGAV</sequence>
<dbReference type="GO" id="GO:0006633">
    <property type="term" value="P:fatty acid biosynthetic process"/>
    <property type="evidence" value="ECO:0007669"/>
    <property type="project" value="TreeGrafter"/>
</dbReference>
<dbReference type="InterPro" id="IPR014030">
    <property type="entry name" value="Ketoacyl_synth_N"/>
</dbReference>
<evidence type="ECO:0000259" key="4">
    <source>
        <dbReference type="PROSITE" id="PS52004"/>
    </source>
</evidence>
<dbReference type="Gene3D" id="3.40.47.10">
    <property type="match status" value="1"/>
</dbReference>
<dbReference type="SMART" id="SM00825">
    <property type="entry name" value="PKS_KS"/>
    <property type="match status" value="1"/>
</dbReference>
<dbReference type="AlphaFoldDB" id="A0A0K0PIY5"/>
<dbReference type="SUPFAM" id="SSF53901">
    <property type="entry name" value="Thiolase-like"/>
    <property type="match status" value="2"/>
</dbReference>
<evidence type="ECO:0000256" key="1">
    <source>
        <dbReference type="ARBA" id="ARBA00008467"/>
    </source>
</evidence>
<keyword evidence="2 3" id="KW-0808">Transferase</keyword>
<dbReference type="InterPro" id="IPR020841">
    <property type="entry name" value="PKS_Beta-ketoAc_synthase_dom"/>
</dbReference>
<gene>
    <name evidence="5" type="primary">azoG</name>
</gene>
<comment type="similarity">
    <text evidence="1 3">Belongs to the thiolase-like superfamily. Beta-ketoacyl-ACP synthases family.</text>
</comment>
<dbReference type="InterPro" id="IPR016039">
    <property type="entry name" value="Thiolase-like"/>
</dbReference>
<dbReference type="GO" id="GO:0004315">
    <property type="term" value="F:3-oxoacyl-[acyl-carrier-protein] synthase activity"/>
    <property type="evidence" value="ECO:0007669"/>
    <property type="project" value="TreeGrafter"/>
</dbReference>
<organism evidence="5">
    <name type="scientific">Streptomyces chattanoogensis</name>
    <dbReference type="NCBI Taxonomy" id="66876"/>
    <lineage>
        <taxon>Bacteria</taxon>
        <taxon>Bacillati</taxon>
        <taxon>Actinomycetota</taxon>
        <taxon>Actinomycetes</taxon>
        <taxon>Kitasatosporales</taxon>
        <taxon>Streptomycetaceae</taxon>
        <taxon>Streptomyces</taxon>
    </lineage>
</organism>